<evidence type="ECO:0000256" key="13">
    <source>
        <dbReference type="ARBA" id="ARBA00031116"/>
    </source>
</evidence>
<evidence type="ECO:0000256" key="16">
    <source>
        <dbReference type="SAM" id="SignalP"/>
    </source>
</evidence>
<keyword evidence="8" id="KW-0256">Endoplasmic reticulum</keyword>
<evidence type="ECO:0000256" key="2">
    <source>
        <dbReference type="ARBA" id="ARBA00006833"/>
    </source>
</evidence>
<evidence type="ECO:0000256" key="9">
    <source>
        <dbReference type="ARBA" id="ARBA00022837"/>
    </source>
</evidence>
<feature type="transmembrane region" description="Helical" evidence="15">
    <location>
        <begin position="162"/>
        <end position="183"/>
    </location>
</feature>
<dbReference type="GO" id="GO:2001256">
    <property type="term" value="P:regulation of store-operated calcium entry"/>
    <property type="evidence" value="ECO:0007669"/>
    <property type="project" value="InterPro"/>
</dbReference>
<evidence type="ECO:0000256" key="5">
    <source>
        <dbReference type="ARBA" id="ARBA00022568"/>
    </source>
</evidence>
<keyword evidence="12 15" id="KW-0472">Membrane</keyword>
<evidence type="ECO:0000256" key="7">
    <source>
        <dbReference type="ARBA" id="ARBA00022729"/>
    </source>
</evidence>
<comment type="subcellular location">
    <subcellularLocation>
        <location evidence="1">Endoplasmic reticulum membrane</location>
        <topology evidence="1">Single-pass type I membrane protein</topology>
    </subcellularLocation>
</comment>
<dbReference type="STRING" id="1448318.A0A319EM86"/>
<feature type="region of interest" description="Disordered" evidence="14">
    <location>
        <begin position="244"/>
        <end position="295"/>
    </location>
</feature>
<dbReference type="EMBL" id="KZ826320">
    <property type="protein sequence ID" value="PYI10800.1"/>
    <property type="molecule type" value="Genomic_DNA"/>
</dbReference>
<comment type="similarity">
    <text evidence="2">Belongs to the SARAF family.</text>
</comment>
<dbReference type="GO" id="GO:0006816">
    <property type="term" value="P:calcium ion transport"/>
    <property type="evidence" value="ECO:0007669"/>
    <property type="project" value="UniProtKB-KW"/>
</dbReference>
<dbReference type="Proteomes" id="UP000248423">
    <property type="component" value="Unassembled WGS sequence"/>
</dbReference>
<evidence type="ECO:0000313" key="17">
    <source>
        <dbReference type="EMBL" id="PYI10800.1"/>
    </source>
</evidence>
<dbReference type="GO" id="GO:0005789">
    <property type="term" value="C:endoplasmic reticulum membrane"/>
    <property type="evidence" value="ECO:0007669"/>
    <property type="project" value="UniProtKB-SubCell"/>
</dbReference>
<evidence type="ECO:0000256" key="15">
    <source>
        <dbReference type="SAM" id="Phobius"/>
    </source>
</evidence>
<evidence type="ECO:0000313" key="18">
    <source>
        <dbReference type="Proteomes" id="UP000248423"/>
    </source>
</evidence>
<evidence type="ECO:0000256" key="12">
    <source>
        <dbReference type="ARBA" id="ARBA00023136"/>
    </source>
</evidence>
<evidence type="ECO:0000256" key="8">
    <source>
        <dbReference type="ARBA" id="ARBA00022824"/>
    </source>
</evidence>
<feature type="compositionally biased region" description="Low complexity" evidence="14">
    <location>
        <begin position="278"/>
        <end position="295"/>
    </location>
</feature>
<keyword evidence="7 16" id="KW-0732">Signal</keyword>
<keyword evidence="6 15" id="KW-0812">Transmembrane</keyword>
<feature type="compositionally biased region" description="Low complexity" evidence="14">
    <location>
        <begin position="253"/>
        <end position="267"/>
    </location>
</feature>
<evidence type="ECO:0000256" key="10">
    <source>
        <dbReference type="ARBA" id="ARBA00022989"/>
    </source>
</evidence>
<evidence type="ECO:0000256" key="14">
    <source>
        <dbReference type="SAM" id="MobiDB-lite"/>
    </source>
</evidence>
<dbReference type="InterPro" id="IPR009567">
    <property type="entry name" value="SARAF"/>
</dbReference>
<name>A0A319EM86_ASPSB</name>
<evidence type="ECO:0000256" key="1">
    <source>
        <dbReference type="ARBA" id="ARBA00004115"/>
    </source>
</evidence>
<evidence type="ECO:0000256" key="4">
    <source>
        <dbReference type="ARBA" id="ARBA00022448"/>
    </source>
</evidence>
<accession>A0A319EM86</accession>
<dbReference type="PANTHER" id="PTHR15929">
    <property type="entry name" value="STORE-OPERATED CALCIUM ENTRY-ASSOCIATED REGULATORY FACTOR"/>
    <property type="match status" value="1"/>
</dbReference>
<gene>
    <name evidence="17" type="ORF">BO78DRAFT_393776</name>
</gene>
<organism evidence="17 18">
    <name type="scientific">Aspergillus sclerotiicarbonarius (strain CBS 121057 / IBT 28362)</name>
    <dbReference type="NCBI Taxonomy" id="1448318"/>
    <lineage>
        <taxon>Eukaryota</taxon>
        <taxon>Fungi</taxon>
        <taxon>Dikarya</taxon>
        <taxon>Ascomycota</taxon>
        <taxon>Pezizomycotina</taxon>
        <taxon>Eurotiomycetes</taxon>
        <taxon>Eurotiomycetidae</taxon>
        <taxon>Eurotiales</taxon>
        <taxon>Aspergillaceae</taxon>
        <taxon>Aspergillus</taxon>
        <taxon>Aspergillus subgen. Circumdati</taxon>
    </lineage>
</organism>
<dbReference type="Pfam" id="PF06682">
    <property type="entry name" value="SARAF"/>
    <property type="match status" value="1"/>
</dbReference>
<reference evidence="17 18" key="1">
    <citation type="submission" date="2018-02" db="EMBL/GenBank/DDBJ databases">
        <title>The genomes of Aspergillus section Nigri reveals drivers in fungal speciation.</title>
        <authorList>
            <consortium name="DOE Joint Genome Institute"/>
            <person name="Vesth T.C."/>
            <person name="Nybo J."/>
            <person name="Theobald S."/>
            <person name="Brandl J."/>
            <person name="Frisvad J.C."/>
            <person name="Nielsen K.F."/>
            <person name="Lyhne E.K."/>
            <person name="Kogle M.E."/>
            <person name="Kuo A."/>
            <person name="Riley R."/>
            <person name="Clum A."/>
            <person name="Nolan M."/>
            <person name="Lipzen A."/>
            <person name="Salamov A."/>
            <person name="Henrissat B."/>
            <person name="Wiebenga A."/>
            <person name="De vries R.P."/>
            <person name="Grigoriev I.V."/>
            <person name="Mortensen U.H."/>
            <person name="Andersen M.R."/>
            <person name="Baker S.E."/>
        </authorList>
    </citation>
    <scope>NUCLEOTIDE SEQUENCE [LARGE SCALE GENOMIC DNA]</scope>
    <source>
        <strain evidence="17 18">CBS 121057</strain>
    </source>
</reference>
<dbReference type="PANTHER" id="PTHR15929:SF0">
    <property type="entry name" value="STORE-OPERATED CALCIUM ENTRY-ASSOCIATED REGULATORY FACTOR"/>
    <property type="match status" value="1"/>
</dbReference>
<evidence type="ECO:0000256" key="6">
    <source>
        <dbReference type="ARBA" id="ARBA00022692"/>
    </source>
</evidence>
<keyword evidence="10 15" id="KW-1133">Transmembrane helix</keyword>
<evidence type="ECO:0000256" key="3">
    <source>
        <dbReference type="ARBA" id="ARBA00016584"/>
    </source>
</evidence>
<keyword evidence="4" id="KW-0813">Transport</keyword>
<keyword evidence="18" id="KW-1185">Reference proteome</keyword>
<feature type="compositionally biased region" description="Pro residues" evidence="14">
    <location>
        <begin position="201"/>
        <end position="216"/>
    </location>
</feature>
<keyword evidence="5" id="KW-0109">Calcium transport</keyword>
<sequence>MHILLILQLLFSLLLPTHVLAGRSPKPPSNNAILLSRVHSLTLHGGRLTSSRRVSPIPQLKCTGPSKRICNMYKIDTMRCTNEGYGYDEEDIQWTCTAELPQEFKLGSTDVVCEGYRNADDKWVLKGSCGVEYRLLLTELGEERFGRDTSGSSGELGSVGSFIFWLITGLVFFVIVVACLGCLGDQPGGGANVGGHGGGGPPRPPPPPYSRSPPPYYSSSDPHTSGSSWRPGFWTGALGGGAAGYEMGRRSNRSGSSYTTTSRYPSSRRYDDSGEGNSGSSSTTTSTGFGSTRRR</sequence>
<feature type="signal peptide" evidence="16">
    <location>
        <begin position="1"/>
        <end position="21"/>
    </location>
</feature>
<protein>
    <recommendedName>
        <fullName evidence="3">Store-operated calcium entry-associated regulatory factor</fullName>
    </recommendedName>
    <alternativeName>
        <fullName evidence="13">Transmembrane protein 66</fullName>
    </alternativeName>
</protein>
<feature type="chain" id="PRO_5016456030" description="Store-operated calcium entry-associated regulatory factor" evidence="16">
    <location>
        <begin position="22"/>
        <end position="295"/>
    </location>
</feature>
<dbReference type="VEuPathDB" id="FungiDB:BO78DRAFT_393776"/>
<dbReference type="OrthoDB" id="20303at2759"/>
<keyword evidence="11" id="KW-0406">Ion transport</keyword>
<proteinExistence type="inferred from homology"/>
<dbReference type="AlphaFoldDB" id="A0A319EM86"/>
<evidence type="ECO:0000256" key="11">
    <source>
        <dbReference type="ARBA" id="ARBA00023065"/>
    </source>
</evidence>
<keyword evidence="9" id="KW-0106">Calcium</keyword>
<feature type="region of interest" description="Disordered" evidence="14">
    <location>
        <begin position="193"/>
        <end position="228"/>
    </location>
</feature>